<dbReference type="InterPro" id="IPR006140">
    <property type="entry name" value="D-isomer_DH_NAD-bd"/>
</dbReference>
<sequence>MKVLIIGNEARYRQYMPHADYLPAFDIVYQPRDASLTDLLAAGSDADAIAVDPTVQLPEGLINKMPHLKIIQSEGVGYNGIDIDTAHDRGIYVCNQKGANAPAVAEQTILLMLALLRQFVLGDRTVRNGGQLAMKERLMIEGIREMADCRVGYIGFGDIAKATTDRLKPFGCQQFYHTPNRKASAVEKQYAVAYLTQDQLIATCDFVVILCPLNESTRGMVNASFLSKMKPDAFLINTARGEIVDNQALYDAIFSETIAGAGLDTISPIPVPKDHILFKLPSPYADRLIVSPHIGGVTMRFFQDAHQRNWLNIYKALNGEMPDNIVNGL</sequence>
<feature type="domain" description="D-isomer specific 2-hydroxyacid dehydrogenase catalytic" evidence="5">
    <location>
        <begin position="26"/>
        <end position="327"/>
    </location>
</feature>
<dbReference type="SUPFAM" id="SSF52283">
    <property type="entry name" value="Formate/glycerate dehydrogenase catalytic domain-like"/>
    <property type="match status" value="1"/>
</dbReference>
<accession>A0ABS5PN24</accession>
<dbReference type="InterPro" id="IPR029753">
    <property type="entry name" value="D-isomer_DH_CS"/>
</dbReference>
<dbReference type="SUPFAM" id="SSF51735">
    <property type="entry name" value="NAD(P)-binding Rossmann-fold domains"/>
    <property type="match status" value="1"/>
</dbReference>
<feature type="domain" description="D-isomer specific 2-hydroxyacid dehydrogenase NAD-binding" evidence="6">
    <location>
        <begin position="110"/>
        <end position="295"/>
    </location>
</feature>
<organism evidence="7 8">
    <name type="scientific">Fusibacter paucivorans</name>
    <dbReference type="NCBI Taxonomy" id="76009"/>
    <lineage>
        <taxon>Bacteria</taxon>
        <taxon>Bacillati</taxon>
        <taxon>Bacillota</taxon>
        <taxon>Clostridia</taxon>
        <taxon>Eubacteriales</taxon>
        <taxon>Eubacteriales Family XII. Incertae Sedis</taxon>
        <taxon>Fusibacter</taxon>
    </lineage>
</organism>
<evidence type="ECO:0000256" key="4">
    <source>
        <dbReference type="RuleBase" id="RU003719"/>
    </source>
</evidence>
<dbReference type="EMBL" id="JAHBCL010000009">
    <property type="protein sequence ID" value="MBS7526302.1"/>
    <property type="molecule type" value="Genomic_DNA"/>
</dbReference>
<comment type="similarity">
    <text evidence="1 4">Belongs to the D-isomer specific 2-hydroxyacid dehydrogenase family.</text>
</comment>
<dbReference type="InterPro" id="IPR006139">
    <property type="entry name" value="D-isomer_2_OHA_DH_cat_dom"/>
</dbReference>
<comment type="caution">
    <text evidence="7">The sequence shown here is derived from an EMBL/GenBank/DDBJ whole genome shotgun (WGS) entry which is preliminary data.</text>
</comment>
<dbReference type="Proteomes" id="UP000746471">
    <property type="component" value="Unassembled WGS sequence"/>
</dbReference>
<dbReference type="Pfam" id="PF00389">
    <property type="entry name" value="2-Hacid_dh"/>
    <property type="match status" value="1"/>
</dbReference>
<dbReference type="InterPro" id="IPR036291">
    <property type="entry name" value="NAD(P)-bd_dom_sf"/>
</dbReference>
<keyword evidence="3" id="KW-0520">NAD</keyword>
<proteinExistence type="inferred from homology"/>
<dbReference type="PANTHER" id="PTHR10996:SF178">
    <property type="entry name" value="2-HYDROXYACID DEHYDROGENASE YGL185C-RELATED"/>
    <property type="match status" value="1"/>
</dbReference>
<dbReference type="Pfam" id="PF02826">
    <property type="entry name" value="2-Hacid_dh_C"/>
    <property type="match status" value="1"/>
</dbReference>
<dbReference type="Gene3D" id="3.40.50.720">
    <property type="entry name" value="NAD(P)-binding Rossmann-like Domain"/>
    <property type="match status" value="2"/>
</dbReference>
<dbReference type="PANTHER" id="PTHR10996">
    <property type="entry name" value="2-HYDROXYACID DEHYDROGENASE-RELATED"/>
    <property type="match status" value="1"/>
</dbReference>
<reference evidence="7 8" key="1">
    <citation type="submission" date="2021-05" db="EMBL/GenBank/DDBJ databases">
        <title>Fusibacter ferrireducens sp. nov., an anaerobic, sulfur- and Fe-reducing bacterium isolated from the mangrove sediment.</title>
        <authorList>
            <person name="Qiu D."/>
        </authorList>
    </citation>
    <scope>NUCLEOTIDE SEQUENCE [LARGE SCALE GENOMIC DNA]</scope>
    <source>
        <strain evidence="7 8">DSM 12116</strain>
    </source>
</reference>
<evidence type="ECO:0000259" key="5">
    <source>
        <dbReference type="Pfam" id="PF00389"/>
    </source>
</evidence>
<keyword evidence="8" id="KW-1185">Reference proteome</keyword>
<protein>
    <submittedName>
        <fullName evidence="7">Hydroxyacid dehydrogenase</fullName>
    </submittedName>
</protein>
<name>A0ABS5PN24_9FIRM</name>
<gene>
    <name evidence="7" type="ORF">KHM83_06405</name>
</gene>
<dbReference type="RefSeq" id="WP_213236115.1">
    <property type="nucleotide sequence ID" value="NZ_JAHBCL010000009.1"/>
</dbReference>
<evidence type="ECO:0000313" key="7">
    <source>
        <dbReference type="EMBL" id="MBS7526302.1"/>
    </source>
</evidence>
<evidence type="ECO:0000259" key="6">
    <source>
        <dbReference type="Pfam" id="PF02826"/>
    </source>
</evidence>
<keyword evidence="2 4" id="KW-0560">Oxidoreductase</keyword>
<evidence type="ECO:0000313" key="8">
    <source>
        <dbReference type="Proteomes" id="UP000746471"/>
    </source>
</evidence>
<evidence type="ECO:0000256" key="3">
    <source>
        <dbReference type="ARBA" id="ARBA00023027"/>
    </source>
</evidence>
<evidence type="ECO:0000256" key="1">
    <source>
        <dbReference type="ARBA" id="ARBA00005854"/>
    </source>
</evidence>
<evidence type="ECO:0000256" key="2">
    <source>
        <dbReference type="ARBA" id="ARBA00023002"/>
    </source>
</evidence>
<dbReference type="PROSITE" id="PS00671">
    <property type="entry name" value="D_2_HYDROXYACID_DH_3"/>
    <property type="match status" value="1"/>
</dbReference>
<dbReference type="InterPro" id="IPR050223">
    <property type="entry name" value="D-isomer_2-hydroxyacid_DH"/>
</dbReference>